<evidence type="ECO:0000313" key="2">
    <source>
        <dbReference type="EMBL" id="RHZ46725.1"/>
    </source>
</evidence>
<name>A0A397G6U5_ASPTH</name>
<comment type="caution">
    <text evidence="2">The sequence shown here is derived from an EMBL/GenBank/DDBJ whole genome shotgun (WGS) entry which is preliminary data.</text>
</comment>
<dbReference type="EMBL" id="NKHU02000239">
    <property type="protein sequence ID" value="RHZ46725.1"/>
    <property type="molecule type" value="Genomic_DNA"/>
</dbReference>
<feature type="region of interest" description="Disordered" evidence="1">
    <location>
        <begin position="1"/>
        <end position="91"/>
    </location>
</feature>
<feature type="compositionally biased region" description="Polar residues" evidence="1">
    <location>
        <begin position="28"/>
        <end position="39"/>
    </location>
</feature>
<feature type="compositionally biased region" description="Basic residues" evidence="1">
    <location>
        <begin position="71"/>
        <end position="87"/>
    </location>
</feature>
<dbReference type="STRING" id="41047.A0A397G6U5"/>
<evidence type="ECO:0000313" key="3">
    <source>
        <dbReference type="Proteomes" id="UP000215305"/>
    </source>
</evidence>
<gene>
    <name evidence="2" type="ORF">CDV56_102128</name>
</gene>
<accession>A0A397G6U5</accession>
<feature type="compositionally biased region" description="Basic and acidic residues" evidence="1">
    <location>
        <begin position="510"/>
        <end position="528"/>
    </location>
</feature>
<feature type="compositionally biased region" description="Acidic residues" evidence="1">
    <location>
        <begin position="500"/>
        <end position="509"/>
    </location>
</feature>
<sequence length="528" mass="60388">METPEIPSICSQELPLRPLKQHNDPKTEQPNMTTPSGPQISKPVETTPPQPEANANQEELETIPVDLVEPKKKKKKTNRPKSKRGKNKPTGFEEYYVDAPITPEEYAEGREIYDVYVIDATLGDESADKQITLSSSRPIIHRMEDAILRFQKKRRIECDRREIFLKYLQYGGVDISPKMFTGTDQRDLKEMDSEQILLARAQTSIAQEQSNLLIDFDAVVKGYLTSYFPYYFNPETEDMVKLATVTIWNFLTYILHHDVVPECKANIEEARKSCDIASKELWKNQQFTAKGPGDFNTACSTLFGGVFFDLYVEDDQWNNSKDDTVCMTNEIARKVVKFALAGAGTDRQAVRFQELANEDALRAMRVEDIDGFEVTAIIFPDDETKEFYKVHALDLHPVGRMRAKAYRDPGKPDIDLSPEERLEWEESGAPALEFDFFLEESLLKLCYPGMKVITSVWELNCGFHYFDEVFTAYCSNYTVLANDLMIGWKKPKDLRMGDDREADETDDEEGKCSKEKETEGAHAVEEVI</sequence>
<dbReference type="Proteomes" id="UP000215305">
    <property type="component" value="Unassembled WGS sequence"/>
</dbReference>
<protein>
    <recommendedName>
        <fullName evidence="4">Argonaute siRNA chaperone complex subunit Arb1</fullName>
    </recommendedName>
</protein>
<evidence type="ECO:0000256" key="1">
    <source>
        <dbReference type="SAM" id="MobiDB-lite"/>
    </source>
</evidence>
<dbReference type="InterPro" id="IPR018606">
    <property type="entry name" value="Arb1"/>
</dbReference>
<reference evidence="2" key="1">
    <citation type="submission" date="2018-08" db="EMBL/GenBank/DDBJ databases">
        <title>Draft genome sequence of azole-resistant Aspergillus thermomutatus (Neosartorya pseudofischeri) strain HMR AF 39, isolated from a human nasal aspirate.</title>
        <authorList>
            <person name="Parent-Michaud M."/>
            <person name="Dufresne P.J."/>
            <person name="Fournier E."/>
            <person name="Martineau C."/>
            <person name="Moreira S."/>
            <person name="Perkins V."/>
            <person name="De Repentigny L."/>
            <person name="Dufresne S.F."/>
        </authorList>
    </citation>
    <scope>NUCLEOTIDE SEQUENCE [LARGE SCALE GENOMIC DNA]</scope>
    <source>
        <strain evidence="2">HMR AF 39</strain>
    </source>
</reference>
<dbReference type="GO" id="GO:0031047">
    <property type="term" value="P:regulatory ncRNA-mediated gene silencing"/>
    <property type="evidence" value="ECO:0007669"/>
    <property type="project" value="InterPro"/>
</dbReference>
<organism evidence="2 3">
    <name type="scientific">Aspergillus thermomutatus</name>
    <name type="common">Neosartorya pseudofischeri</name>
    <dbReference type="NCBI Taxonomy" id="41047"/>
    <lineage>
        <taxon>Eukaryota</taxon>
        <taxon>Fungi</taxon>
        <taxon>Dikarya</taxon>
        <taxon>Ascomycota</taxon>
        <taxon>Pezizomycotina</taxon>
        <taxon>Eurotiomycetes</taxon>
        <taxon>Eurotiomycetidae</taxon>
        <taxon>Eurotiales</taxon>
        <taxon>Aspergillaceae</taxon>
        <taxon>Aspergillus</taxon>
        <taxon>Aspergillus subgen. Fumigati</taxon>
    </lineage>
</organism>
<dbReference type="VEuPathDB" id="FungiDB:CDV56_102128"/>
<dbReference type="RefSeq" id="XP_026611298.1">
    <property type="nucleotide sequence ID" value="XM_026755747.1"/>
</dbReference>
<dbReference type="OrthoDB" id="435402at2759"/>
<dbReference type="AlphaFoldDB" id="A0A397G6U5"/>
<dbReference type="GO" id="GO:0033167">
    <property type="term" value="C:ARC complex"/>
    <property type="evidence" value="ECO:0007669"/>
    <property type="project" value="InterPro"/>
</dbReference>
<feature type="region of interest" description="Disordered" evidence="1">
    <location>
        <begin position="494"/>
        <end position="528"/>
    </location>
</feature>
<dbReference type="Pfam" id="PF09692">
    <property type="entry name" value="Arb1"/>
    <property type="match status" value="1"/>
</dbReference>
<keyword evidence="3" id="KW-1185">Reference proteome</keyword>
<dbReference type="GeneID" id="38124102"/>
<proteinExistence type="predicted"/>
<evidence type="ECO:0008006" key="4">
    <source>
        <dbReference type="Google" id="ProtNLM"/>
    </source>
</evidence>